<evidence type="ECO:0000256" key="8">
    <source>
        <dbReference type="PROSITE-ProRule" id="PRU00108"/>
    </source>
</evidence>
<dbReference type="InterPro" id="IPR001356">
    <property type="entry name" value="HD"/>
</dbReference>
<feature type="domain" description="POU-specific" evidence="12">
    <location>
        <begin position="462"/>
        <end position="536"/>
    </location>
</feature>
<name>A0A7M7HBR1_STRPU</name>
<dbReference type="InterPro" id="IPR000327">
    <property type="entry name" value="POU_dom"/>
</dbReference>
<evidence type="ECO:0000256" key="4">
    <source>
        <dbReference type="ARBA" id="ARBA00023155"/>
    </source>
</evidence>
<comment type="similarity">
    <text evidence="7">Belongs to the POU transcription factor family. Class-6 subfamily.</text>
</comment>
<evidence type="ECO:0000256" key="2">
    <source>
        <dbReference type="ARBA" id="ARBA00023015"/>
    </source>
</evidence>
<dbReference type="Gene3D" id="1.10.10.60">
    <property type="entry name" value="Homeodomain-like"/>
    <property type="match status" value="1"/>
</dbReference>
<dbReference type="InterPro" id="IPR050255">
    <property type="entry name" value="POU_domain_TF"/>
</dbReference>
<evidence type="ECO:0000256" key="1">
    <source>
        <dbReference type="ARBA" id="ARBA00004123"/>
    </source>
</evidence>
<organism evidence="13 14">
    <name type="scientific">Strongylocentrotus purpuratus</name>
    <name type="common">Purple sea urchin</name>
    <dbReference type="NCBI Taxonomy" id="7668"/>
    <lineage>
        <taxon>Eukaryota</taxon>
        <taxon>Metazoa</taxon>
        <taxon>Echinodermata</taxon>
        <taxon>Eleutherozoa</taxon>
        <taxon>Echinozoa</taxon>
        <taxon>Echinoidea</taxon>
        <taxon>Euechinoidea</taxon>
        <taxon>Echinacea</taxon>
        <taxon>Camarodonta</taxon>
        <taxon>Echinidea</taxon>
        <taxon>Strongylocentrotidae</taxon>
        <taxon>Strongylocentrotus</taxon>
    </lineage>
</organism>
<evidence type="ECO:0000256" key="10">
    <source>
        <dbReference type="RuleBase" id="RU361194"/>
    </source>
</evidence>
<protein>
    <recommendedName>
        <fullName evidence="10">POU domain protein</fullName>
    </recommendedName>
</protein>
<sequence>MDVTATNPSFAQIKVKSEPGIARIGTTPSAVSTQLITAVQLAGSIGAKPQSATDQLLLAMQSAAANSSALRTPSSTALSTVAGTKGYQTGGSQASSQAVSSLPLGSQAQHQPQLLMSPALQGAQPILANQLSGAQQLLTIPSNGGQQQILTLPITNAAGQQQILTIPVTLAQGAGGIQFLIPTGTGGQFLASPNLANLGAMPSQVLPSTLAAIPSITSSTNVVSSAAHYAKTSQMTSATTPLPPVSVLTGQTGLGTLPLPQVLMGAGGQVLSVSAPSSSISHAHPKTISTTSVPSLVTTQNSQALPSLATVTQGLMRTSANHLSLSALGTTQSVHISHPSTTSNPTASLFASHKLSNASSATAQALSLHGLAGLNTAQGTVISHIAAAQGSQSSVAQILPSQLVRSSIASSQASQVGGVTQVPGGHQVVVSTTTATSGGGNHVTGGLASPGRVSNMGNAAEVDGINLEEIKEFAKAFKIRRLSLGLTQTQVGQALSQSEGPAYSQSAICRFEKLDITPKSAQKIKPVLERWMAEAEERHKNGLNQLTDFIGSEPVKKRKRRTSFTPQALEYLSRHFEKNTHPTGAEMTALAQELNYDREVIRVWFCNKRQALKNTIKKLKAADTTMNNNSEEIMERSTVVVESPEHV</sequence>
<dbReference type="Gene3D" id="1.10.260.40">
    <property type="entry name" value="lambda repressor-like DNA-binding domains"/>
    <property type="match status" value="1"/>
</dbReference>
<reference evidence="14" key="1">
    <citation type="submission" date="2015-02" db="EMBL/GenBank/DDBJ databases">
        <title>Genome sequencing for Strongylocentrotus purpuratus.</title>
        <authorList>
            <person name="Murali S."/>
            <person name="Liu Y."/>
            <person name="Vee V."/>
            <person name="English A."/>
            <person name="Wang M."/>
            <person name="Skinner E."/>
            <person name="Han Y."/>
            <person name="Muzny D.M."/>
            <person name="Worley K.C."/>
            <person name="Gibbs R.A."/>
        </authorList>
    </citation>
    <scope>NUCLEOTIDE SEQUENCE</scope>
</reference>
<keyword evidence="14" id="KW-1185">Reference proteome</keyword>
<dbReference type="Proteomes" id="UP000007110">
    <property type="component" value="Unassembled WGS sequence"/>
</dbReference>
<keyword evidence="4 8" id="KW-0371">Homeobox</keyword>
<dbReference type="PROSITE" id="PS00465">
    <property type="entry name" value="POU_2"/>
    <property type="match status" value="1"/>
</dbReference>
<evidence type="ECO:0000313" key="13">
    <source>
        <dbReference type="EnsemblMetazoa" id="XP_011660889"/>
    </source>
</evidence>
<dbReference type="GeneID" id="580734"/>
<dbReference type="GO" id="GO:0006357">
    <property type="term" value="P:regulation of transcription by RNA polymerase II"/>
    <property type="evidence" value="ECO:0000318"/>
    <property type="project" value="GO_Central"/>
</dbReference>
<dbReference type="SUPFAM" id="SSF47413">
    <property type="entry name" value="lambda repressor-like DNA-binding domains"/>
    <property type="match status" value="1"/>
</dbReference>
<comment type="subcellular location">
    <subcellularLocation>
        <location evidence="1 8 9">Nucleus</location>
    </subcellularLocation>
</comment>
<evidence type="ECO:0000256" key="6">
    <source>
        <dbReference type="ARBA" id="ARBA00023242"/>
    </source>
</evidence>
<dbReference type="OrthoDB" id="10066259at2759"/>
<evidence type="ECO:0000259" key="12">
    <source>
        <dbReference type="PROSITE" id="PS51179"/>
    </source>
</evidence>
<dbReference type="PROSITE" id="PS50071">
    <property type="entry name" value="HOMEOBOX_2"/>
    <property type="match status" value="1"/>
</dbReference>
<dbReference type="PRINTS" id="PR00028">
    <property type="entry name" value="POUDOMAIN"/>
</dbReference>
<evidence type="ECO:0000256" key="5">
    <source>
        <dbReference type="ARBA" id="ARBA00023163"/>
    </source>
</evidence>
<dbReference type="RefSeq" id="XP_011660889.1">
    <property type="nucleotide sequence ID" value="XM_011662587.2"/>
</dbReference>
<dbReference type="FunCoup" id="A0A7M7HBR1">
    <property type="interactions" value="227"/>
</dbReference>
<dbReference type="KEGG" id="spu:580734"/>
<dbReference type="EnsemblMetazoa" id="XM_011662587">
    <property type="protein sequence ID" value="XP_011660889"/>
    <property type="gene ID" value="LOC580734"/>
</dbReference>
<feature type="DNA-binding region" description="Homeobox" evidence="8">
    <location>
        <begin position="557"/>
        <end position="616"/>
    </location>
</feature>
<dbReference type="AlphaFoldDB" id="A0A7M7HBR1"/>
<reference evidence="13" key="2">
    <citation type="submission" date="2021-01" db="UniProtKB">
        <authorList>
            <consortium name="EnsemblMetazoa"/>
        </authorList>
    </citation>
    <scope>IDENTIFICATION</scope>
</reference>
<accession>A0A7M7HBR1</accession>
<dbReference type="SUPFAM" id="SSF46689">
    <property type="entry name" value="Homeodomain-like"/>
    <property type="match status" value="1"/>
</dbReference>
<dbReference type="GO" id="GO:0000981">
    <property type="term" value="F:DNA-binding transcription factor activity, RNA polymerase II-specific"/>
    <property type="evidence" value="ECO:0000318"/>
    <property type="project" value="GO_Central"/>
</dbReference>
<dbReference type="PROSITE" id="PS51179">
    <property type="entry name" value="POU_3"/>
    <property type="match status" value="1"/>
</dbReference>
<dbReference type="SMART" id="SM00389">
    <property type="entry name" value="HOX"/>
    <property type="match status" value="1"/>
</dbReference>
<dbReference type="FunFam" id="1.10.10.60:FF:000051">
    <property type="entry name" value="POU domain protein"/>
    <property type="match status" value="1"/>
</dbReference>
<dbReference type="EnsemblMetazoa" id="XM_011662586">
    <property type="protein sequence ID" value="XP_011660888"/>
    <property type="gene ID" value="LOC580734"/>
</dbReference>
<proteinExistence type="inferred from homology"/>
<dbReference type="GO" id="GO:0000978">
    <property type="term" value="F:RNA polymerase II cis-regulatory region sequence-specific DNA binding"/>
    <property type="evidence" value="ECO:0000318"/>
    <property type="project" value="GO_Central"/>
</dbReference>
<evidence type="ECO:0000259" key="11">
    <source>
        <dbReference type="PROSITE" id="PS50071"/>
    </source>
</evidence>
<dbReference type="InterPro" id="IPR010982">
    <property type="entry name" value="Lambda_DNA-bd_dom_sf"/>
</dbReference>
<evidence type="ECO:0000256" key="7">
    <source>
        <dbReference type="ARBA" id="ARBA00061425"/>
    </source>
</evidence>
<dbReference type="PANTHER" id="PTHR11636:SF5">
    <property type="entry name" value="POU DOMAIN MOTIF 3, ISOFORM F"/>
    <property type="match status" value="1"/>
</dbReference>
<keyword evidence="5 10" id="KW-0804">Transcription</keyword>
<dbReference type="InterPro" id="IPR009057">
    <property type="entry name" value="Homeodomain-like_sf"/>
</dbReference>
<dbReference type="CDD" id="cd00086">
    <property type="entry name" value="homeodomain"/>
    <property type="match status" value="1"/>
</dbReference>
<keyword evidence="2" id="KW-0805">Transcription regulation</keyword>
<dbReference type="RefSeq" id="XP_011660888.1">
    <property type="nucleotide sequence ID" value="XM_011662586.2"/>
</dbReference>
<dbReference type="Pfam" id="PF00046">
    <property type="entry name" value="Homeodomain"/>
    <property type="match status" value="1"/>
</dbReference>
<dbReference type="InterPro" id="IPR013847">
    <property type="entry name" value="POU"/>
</dbReference>
<evidence type="ECO:0000313" key="14">
    <source>
        <dbReference type="Proteomes" id="UP000007110"/>
    </source>
</evidence>
<evidence type="ECO:0000256" key="9">
    <source>
        <dbReference type="RuleBase" id="RU000682"/>
    </source>
</evidence>
<dbReference type="InParanoid" id="A0A7M7HBR1"/>
<keyword evidence="6 8" id="KW-0539">Nucleus</keyword>
<dbReference type="GO" id="GO:0005634">
    <property type="term" value="C:nucleus"/>
    <property type="evidence" value="ECO:0007669"/>
    <property type="project" value="UniProtKB-SubCell"/>
</dbReference>
<dbReference type="Pfam" id="PF00157">
    <property type="entry name" value="Pou"/>
    <property type="match status" value="1"/>
</dbReference>
<keyword evidence="3 8" id="KW-0238">DNA-binding</keyword>
<feature type="domain" description="Homeobox" evidence="11">
    <location>
        <begin position="555"/>
        <end position="615"/>
    </location>
</feature>
<evidence type="ECO:0000256" key="3">
    <source>
        <dbReference type="ARBA" id="ARBA00023125"/>
    </source>
</evidence>
<dbReference type="PROSITE" id="PS00035">
    <property type="entry name" value="POU_1"/>
    <property type="match status" value="1"/>
</dbReference>
<dbReference type="PANTHER" id="PTHR11636">
    <property type="entry name" value="POU DOMAIN"/>
    <property type="match status" value="1"/>
</dbReference>
<dbReference type="SMART" id="SM00352">
    <property type="entry name" value="POU"/>
    <property type="match status" value="1"/>
</dbReference>